<evidence type="ECO:0000313" key="2">
    <source>
        <dbReference type="Proteomes" id="UP001519332"/>
    </source>
</evidence>
<dbReference type="RefSeq" id="WP_209639624.1">
    <property type="nucleotide sequence ID" value="NZ_JAGINW010000001.1"/>
</dbReference>
<evidence type="ECO:0008006" key="3">
    <source>
        <dbReference type="Google" id="ProtNLM"/>
    </source>
</evidence>
<dbReference type="InterPro" id="IPR058154">
    <property type="entry name" value="Bxb1_TTP-like"/>
</dbReference>
<sequence>MTSPGNAGALSLGPGRLYYAPLGTALPTDLGTTLDAAFKPIGYTEEGSEFSYELSSDPVEVAESLDPVFYRTTGRNGTVTFAMAENTVRNLTLAFNGGTVTRTAGGNVSYEPPEPGTEVRRVLVFDSEDREERWVFPQVFQGGSVSMARRKGADKVTIPAEFRLEKPALGGAPFKAFYADDRDGGSGVTPVTP</sequence>
<accession>A0ABS4TFZ9</accession>
<dbReference type="EMBL" id="JAGINW010000001">
    <property type="protein sequence ID" value="MBP2323353.1"/>
    <property type="molecule type" value="Genomic_DNA"/>
</dbReference>
<protein>
    <recommendedName>
        <fullName evidence="3">Phage tail protein</fullName>
    </recommendedName>
</protein>
<gene>
    <name evidence="1" type="ORF">JOF56_003738</name>
</gene>
<organism evidence="1 2">
    <name type="scientific">Kibdelosporangium banguiense</name>
    <dbReference type="NCBI Taxonomy" id="1365924"/>
    <lineage>
        <taxon>Bacteria</taxon>
        <taxon>Bacillati</taxon>
        <taxon>Actinomycetota</taxon>
        <taxon>Actinomycetes</taxon>
        <taxon>Pseudonocardiales</taxon>
        <taxon>Pseudonocardiaceae</taxon>
        <taxon>Kibdelosporangium</taxon>
    </lineage>
</organism>
<proteinExistence type="predicted"/>
<keyword evidence="2" id="KW-1185">Reference proteome</keyword>
<comment type="caution">
    <text evidence="1">The sequence shown here is derived from an EMBL/GenBank/DDBJ whole genome shotgun (WGS) entry which is preliminary data.</text>
</comment>
<dbReference type="Proteomes" id="UP001519332">
    <property type="component" value="Unassembled WGS sequence"/>
</dbReference>
<dbReference type="Pfam" id="PF25681">
    <property type="entry name" value="Phage_TTP_17"/>
    <property type="match status" value="1"/>
</dbReference>
<name>A0ABS4TFZ9_9PSEU</name>
<evidence type="ECO:0000313" key="1">
    <source>
        <dbReference type="EMBL" id="MBP2323353.1"/>
    </source>
</evidence>
<reference evidence="1 2" key="1">
    <citation type="submission" date="2021-03" db="EMBL/GenBank/DDBJ databases">
        <title>Sequencing the genomes of 1000 actinobacteria strains.</title>
        <authorList>
            <person name="Klenk H.-P."/>
        </authorList>
    </citation>
    <scope>NUCLEOTIDE SEQUENCE [LARGE SCALE GENOMIC DNA]</scope>
    <source>
        <strain evidence="1 2">DSM 46670</strain>
    </source>
</reference>